<protein>
    <submittedName>
        <fullName evidence="1">Uncharacterized protein</fullName>
    </submittedName>
</protein>
<sequence>MVPPVLAWSARLLLSIALYSGTGAVWYSPSVAGNVFLAAAYPDLHKSGKPVPPADPRAYAASVGGAAVAMPLFVFLLHVVGAIRGGVAPAVGWAVGVGLFSAGLAAPHGWFEGRDPRLAWVHAGYHMAGLLVVAVTLAVLP</sequence>
<comment type="caution">
    <text evidence="1">The sequence shown here is derived from an EMBL/GenBank/DDBJ whole genome shotgun (WGS) entry which is preliminary data.</text>
</comment>
<organism evidence="1 2">
    <name type="scientific">Pyropia yezoensis</name>
    <name type="common">Susabi-nori</name>
    <name type="synonym">Porphyra yezoensis</name>
    <dbReference type="NCBI Taxonomy" id="2788"/>
    <lineage>
        <taxon>Eukaryota</taxon>
        <taxon>Rhodophyta</taxon>
        <taxon>Bangiophyceae</taxon>
        <taxon>Bangiales</taxon>
        <taxon>Bangiaceae</taxon>
        <taxon>Pyropia</taxon>
    </lineage>
</organism>
<gene>
    <name evidence="1" type="ORF">I4F81_002188</name>
</gene>
<accession>A0ACC3BPT0</accession>
<name>A0ACC3BPT0_PYRYE</name>
<reference evidence="1" key="1">
    <citation type="submission" date="2019-11" db="EMBL/GenBank/DDBJ databases">
        <title>Nori genome reveals adaptations in red seaweeds to the harsh intertidal environment.</title>
        <authorList>
            <person name="Wang D."/>
            <person name="Mao Y."/>
        </authorList>
    </citation>
    <scope>NUCLEOTIDE SEQUENCE</scope>
    <source>
        <tissue evidence="1">Gametophyte</tissue>
    </source>
</reference>
<evidence type="ECO:0000313" key="1">
    <source>
        <dbReference type="EMBL" id="KAK1859593.1"/>
    </source>
</evidence>
<evidence type="ECO:0000313" key="2">
    <source>
        <dbReference type="Proteomes" id="UP000798662"/>
    </source>
</evidence>
<proteinExistence type="predicted"/>
<dbReference type="EMBL" id="CM020618">
    <property type="protein sequence ID" value="KAK1859593.1"/>
    <property type="molecule type" value="Genomic_DNA"/>
</dbReference>
<keyword evidence="2" id="KW-1185">Reference proteome</keyword>
<dbReference type="Proteomes" id="UP000798662">
    <property type="component" value="Chromosome 1"/>
</dbReference>